<dbReference type="Proteomes" id="UP000218238">
    <property type="component" value="Unassembled WGS sequence"/>
</dbReference>
<dbReference type="RefSeq" id="WP_095721785.1">
    <property type="nucleotide sequence ID" value="NZ_NTFS01000100.1"/>
</dbReference>
<sequence length="199" mass="22127">MSKLNQKNKLVLVHGINDTGAVFDKMATFLRNEGWLVYALDLVPNNGDVGLDKLAQQLGKYIGTISEGEAIDIVAFSMGGIVSRYYIQRLGGINQVQRFITISSPHNGTVMAYASQSPGCVQMRPDDLFLKDLNSDAKMLKQLNFTSIWTPYDLMILPAKSSQMPFGREVIVPALVHPWMLTDMRTMKTVAEALVEPFN</sequence>
<dbReference type="PANTHER" id="PTHR37946">
    <property type="entry name" value="SLL1969 PROTEIN"/>
    <property type="match status" value="1"/>
</dbReference>
<dbReference type="Pfam" id="PF02089">
    <property type="entry name" value="Palm_thioest"/>
    <property type="match status" value="1"/>
</dbReference>
<keyword evidence="2" id="KW-1185">Reference proteome</keyword>
<dbReference type="EMBL" id="NTFS01000100">
    <property type="protein sequence ID" value="PAX55207.1"/>
    <property type="molecule type" value="Genomic_DNA"/>
</dbReference>
<dbReference type="OrthoDB" id="9765872at2"/>
<evidence type="ECO:0000313" key="1">
    <source>
        <dbReference type="EMBL" id="PAX55207.1"/>
    </source>
</evidence>
<gene>
    <name evidence="1" type="ORF">CK510_11230</name>
</gene>
<dbReference type="SUPFAM" id="SSF53474">
    <property type="entry name" value="alpha/beta-Hydrolases"/>
    <property type="match status" value="1"/>
</dbReference>
<evidence type="ECO:0000313" key="2">
    <source>
        <dbReference type="Proteomes" id="UP000218238"/>
    </source>
</evidence>
<organism evidence="1 2">
    <name type="scientific">Brunnivagina elsteri CCALA 953</name>
    <dbReference type="NCBI Taxonomy" id="987040"/>
    <lineage>
        <taxon>Bacteria</taxon>
        <taxon>Bacillati</taxon>
        <taxon>Cyanobacteriota</taxon>
        <taxon>Cyanophyceae</taxon>
        <taxon>Nostocales</taxon>
        <taxon>Calotrichaceae</taxon>
        <taxon>Brunnivagina</taxon>
    </lineage>
</organism>
<dbReference type="Gene3D" id="3.40.50.1820">
    <property type="entry name" value="alpha/beta hydrolase"/>
    <property type="match status" value="1"/>
</dbReference>
<dbReference type="AlphaFoldDB" id="A0A2A2TJS3"/>
<protein>
    <submittedName>
        <fullName evidence="1">Lipase</fullName>
    </submittedName>
</protein>
<reference evidence="1 2" key="1">
    <citation type="submission" date="2017-08" db="EMBL/GenBank/DDBJ databases">
        <title>Draft genome sequence of filamentous cyanobacterium Calothrix elsteri CCALA 953.</title>
        <authorList>
            <person name="Gagunashvili A.N."/>
            <person name="Elster J."/>
            <person name="Andresson O.S."/>
        </authorList>
    </citation>
    <scope>NUCLEOTIDE SEQUENCE [LARGE SCALE GENOMIC DNA]</scope>
    <source>
        <strain evidence="1 2">CCALA 953</strain>
    </source>
</reference>
<proteinExistence type="predicted"/>
<accession>A0A2A2TJS3</accession>
<dbReference type="PANTHER" id="PTHR37946:SF1">
    <property type="entry name" value="SLL1969 PROTEIN"/>
    <property type="match status" value="1"/>
</dbReference>
<dbReference type="InterPro" id="IPR029058">
    <property type="entry name" value="AB_hydrolase_fold"/>
</dbReference>
<name>A0A2A2TJS3_9CYAN</name>
<comment type="caution">
    <text evidence="1">The sequence shown here is derived from an EMBL/GenBank/DDBJ whole genome shotgun (WGS) entry which is preliminary data.</text>
</comment>